<keyword evidence="1" id="KW-0472">Membrane</keyword>
<organism evidence="3 4">
    <name type="scientific">Vogesella aquatica</name>
    <dbReference type="NCBI Taxonomy" id="2984206"/>
    <lineage>
        <taxon>Bacteria</taxon>
        <taxon>Pseudomonadati</taxon>
        <taxon>Pseudomonadota</taxon>
        <taxon>Betaproteobacteria</taxon>
        <taxon>Neisseriales</taxon>
        <taxon>Chromobacteriaceae</taxon>
        <taxon>Vogesella</taxon>
    </lineage>
</organism>
<evidence type="ECO:0000313" key="4">
    <source>
        <dbReference type="Proteomes" id="UP001219956"/>
    </source>
</evidence>
<reference evidence="3 4" key="1">
    <citation type="submission" date="2023-01" db="EMBL/GenBank/DDBJ databases">
        <title>Novel species of the genus Vogesella isolated from rivers.</title>
        <authorList>
            <person name="Lu H."/>
        </authorList>
    </citation>
    <scope>NUCLEOTIDE SEQUENCE [LARGE SCALE GENOMIC DNA]</scope>
    <source>
        <strain evidence="3 4">DC21W</strain>
    </source>
</reference>
<dbReference type="EMBL" id="JAQQLF010000023">
    <property type="protein sequence ID" value="MDC7718653.1"/>
    <property type="molecule type" value="Genomic_DNA"/>
</dbReference>
<sequence length="71" mass="7511">MTLKQKLFAVPALLLGLVAAAHAELPAAVATTVNGVKADGQAMFDLVFPVIGFMLGLAIVIKLFKRFTNKV</sequence>
<dbReference type="Gene3D" id="1.20.5.80">
    <property type="match status" value="1"/>
</dbReference>
<dbReference type="Pfam" id="PF19199">
    <property type="entry name" value="Phage_coatGP8"/>
    <property type="match status" value="1"/>
</dbReference>
<keyword evidence="1" id="KW-1133">Transmembrane helix</keyword>
<gene>
    <name evidence="3" type="ORF">PQU95_15730</name>
</gene>
<comment type="caution">
    <text evidence="3">The sequence shown here is derived from an EMBL/GenBank/DDBJ whole genome shotgun (WGS) entry which is preliminary data.</text>
</comment>
<dbReference type="RefSeq" id="WP_272752891.1">
    <property type="nucleotide sequence ID" value="NZ_JAQQLF010000023.1"/>
</dbReference>
<evidence type="ECO:0000256" key="1">
    <source>
        <dbReference type="SAM" id="Phobius"/>
    </source>
</evidence>
<keyword evidence="4" id="KW-1185">Reference proteome</keyword>
<evidence type="ECO:0000313" key="3">
    <source>
        <dbReference type="EMBL" id="MDC7718653.1"/>
    </source>
</evidence>
<evidence type="ECO:0000256" key="2">
    <source>
        <dbReference type="SAM" id="SignalP"/>
    </source>
</evidence>
<feature type="transmembrane region" description="Helical" evidence="1">
    <location>
        <begin position="47"/>
        <end position="64"/>
    </location>
</feature>
<keyword evidence="1" id="KW-0812">Transmembrane</keyword>
<keyword evidence="2" id="KW-0732">Signal</keyword>
<dbReference type="InterPro" id="IPR023390">
    <property type="entry name" value="Phage_M13_G8P_capsid_dom_sf"/>
</dbReference>
<dbReference type="InterPro" id="IPR008020">
    <property type="entry name" value="G8P"/>
</dbReference>
<accession>A0ABT5J2T8</accession>
<proteinExistence type="predicted"/>
<dbReference type="PIRSF" id="PIRSF004117">
    <property type="entry name" value="Phage_coat_B"/>
    <property type="match status" value="1"/>
</dbReference>
<dbReference type="Proteomes" id="UP001219956">
    <property type="component" value="Unassembled WGS sequence"/>
</dbReference>
<name>A0ABT5J2T8_9NEIS</name>
<feature type="signal peptide" evidence="2">
    <location>
        <begin position="1"/>
        <end position="23"/>
    </location>
</feature>
<feature type="chain" id="PRO_5047176860" evidence="2">
    <location>
        <begin position="24"/>
        <end position="71"/>
    </location>
</feature>
<protein>
    <submittedName>
        <fullName evidence="3">Uncharacterized protein</fullName>
    </submittedName>
</protein>
<dbReference type="SUPFAM" id="SSF57987">
    <property type="entry name" value="Inovirus (filamentous phage) major coat protein"/>
    <property type="match status" value="1"/>
</dbReference>